<proteinExistence type="predicted"/>
<dbReference type="EMBL" id="CM042055">
    <property type="protein sequence ID" value="KAI3701529.1"/>
    <property type="molecule type" value="Genomic_DNA"/>
</dbReference>
<keyword evidence="2" id="KW-1185">Reference proteome</keyword>
<comment type="caution">
    <text evidence="1">The sequence shown here is derived from an EMBL/GenBank/DDBJ whole genome shotgun (WGS) entry which is preliminary data.</text>
</comment>
<gene>
    <name evidence="1" type="ORF">L6452_26685</name>
</gene>
<reference evidence="1 2" key="2">
    <citation type="journal article" date="2022" name="Mol. Ecol. Resour.">
        <title>The genomes of chicory, endive, great burdock and yacon provide insights into Asteraceae paleo-polyploidization history and plant inulin production.</title>
        <authorList>
            <person name="Fan W."/>
            <person name="Wang S."/>
            <person name="Wang H."/>
            <person name="Wang A."/>
            <person name="Jiang F."/>
            <person name="Liu H."/>
            <person name="Zhao H."/>
            <person name="Xu D."/>
            <person name="Zhang Y."/>
        </authorList>
    </citation>
    <scope>NUCLEOTIDE SEQUENCE [LARGE SCALE GENOMIC DNA]</scope>
    <source>
        <strain evidence="2">cv. Niubang</strain>
    </source>
</reference>
<accession>A0ACB8ZVZ4</accession>
<organism evidence="1 2">
    <name type="scientific">Arctium lappa</name>
    <name type="common">Greater burdock</name>
    <name type="synonym">Lappa major</name>
    <dbReference type="NCBI Taxonomy" id="4217"/>
    <lineage>
        <taxon>Eukaryota</taxon>
        <taxon>Viridiplantae</taxon>
        <taxon>Streptophyta</taxon>
        <taxon>Embryophyta</taxon>
        <taxon>Tracheophyta</taxon>
        <taxon>Spermatophyta</taxon>
        <taxon>Magnoliopsida</taxon>
        <taxon>eudicotyledons</taxon>
        <taxon>Gunneridae</taxon>
        <taxon>Pentapetalae</taxon>
        <taxon>asterids</taxon>
        <taxon>campanulids</taxon>
        <taxon>Asterales</taxon>
        <taxon>Asteraceae</taxon>
        <taxon>Carduoideae</taxon>
        <taxon>Cardueae</taxon>
        <taxon>Arctiinae</taxon>
        <taxon>Arctium</taxon>
    </lineage>
</organism>
<protein>
    <submittedName>
        <fullName evidence="1">Uncharacterized protein</fullName>
    </submittedName>
</protein>
<evidence type="ECO:0000313" key="1">
    <source>
        <dbReference type="EMBL" id="KAI3701529.1"/>
    </source>
</evidence>
<evidence type="ECO:0000313" key="2">
    <source>
        <dbReference type="Proteomes" id="UP001055879"/>
    </source>
</evidence>
<dbReference type="Proteomes" id="UP001055879">
    <property type="component" value="Linkage Group LG09"/>
</dbReference>
<reference evidence="2" key="1">
    <citation type="journal article" date="2022" name="Mol. Ecol. Resour.">
        <title>The genomes of chicory, endive, great burdock and yacon provide insights into Asteraceae palaeo-polyploidization history and plant inulin production.</title>
        <authorList>
            <person name="Fan W."/>
            <person name="Wang S."/>
            <person name="Wang H."/>
            <person name="Wang A."/>
            <person name="Jiang F."/>
            <person name="Liu H."/>
            <person name="Zhao H."/>
            <person name="Xu D."/>
            <person name="Zhang Y."/>
        </authorList>
    </citation>
    <scope>NUCLEOTIDE SEQUENCE [LARGE SCALE GENOMIC DNA]</scope>
    <source>
        <strain evidence="2">cv. Niubang</strain>
    </source>
</reference>
<name>A0ACB8ZVZ4_ARCLA</name>
<sequence length="509" mass="57663">MSSSTAPLLSSPSSIKDLQQQQQQWVNHITKTFENYLHIDTNLPICIFHLPETLTTQKPDSYIPQHIGLGPIHHFQTELYTKQEQLKLITARTILKSHKITSEFEQKILVILHKVVPEARCCYDLYFDNIDDNTLAWVFALDGLFLLDVLSKESSSDSTFKDVMMVENQIPLVVLVELMNALQVPFDNSYLLNLLVAFCETRSPLKFSTRKTELDLDINSSFHLLHCMYHLIINDKLAPTNPFLRYNLLVDVHIEDVENAVQIAQGLFPGANVFLQTVMLILKLPWDNITSLFKKMLGENPTSLEIDIPSVSKLARIGKIEFCTTMGGIRDIEFDEGKLTFSFPVLDLKFDSEVILRNLVAYEGLLFKKGTISNLDFTEYVDLMCGIIDSVKDVKILREKGIIEGDLGDEEIAKLFNGITKSSAERKNSALQKTIGKVNKHFSNVPRVKVYSYVKKMFLASWKIFAIVFSVLSLVLMIIEGVCQVYGCKGQFALGNSLYAIGNNQLVDF</sequence>